<reference evidence="1 2" key="1">
    <citation type="submission" date="2015-04" db="EMBL/GenBank/DDBJ databases">
        <title>The complete genome sequence of the rumen methanogen Methanobrevibacter millerae SM9.</title>
        <authorList>
            <person name="Leahy S.C."/>
            <person name="Kelly W.J."/>
            <person name="Pacheco D.M."/>
            <person name="Li D."/>
            <person name="Altermann E."/>
            <person name="Attwood G.T."/>
        </authorList>
    </citation>
    <scope>NUCLEOTIDE SEQUENCE [LARGE SCALE GENOMIC DNA]</scope>
    <source>
        <strain evidence="1 2">SM9</strain>
    </source>
</reference>
<proteinExistence type="predicted"/>
<name>A0A0U3E989_9EURY</name>
<keyword evidence="2" id="KW-1185">Reference proteome</keyword>
<dbReference type="NCBIfam" id="TIGR03291">
    <property type="entry name" value="methan_mark_17"/>
    <property type="match status" value="1"/>
</dbReference>
<dbReference type="AlphaFoldDB" id="A0A0U3E989"/>
<dbReference type="PATRIC" id="fig|230361.4.peg.1799"/>
<protein>
    <submittedName>
        <fullName evidence="1">Methanogenesis marker protein 17</fullName>
    </submittedName>
</protein>
<dbReference type="GeneID" id="26736680"/>
<dbReference type="EMBL" id="CP011266">
    <property type="protein sequence ID" value="ALT69504.1"/>
    <property type="molecule type" value="Genomic_DNA"/>
</dbReference>
<dbReference type="InterPro" id="IPR016762">
    <property type="entry name" value="Methan_mark_17"/>
</dbReference>
<organism evidence="1 2">
    <name type="scientific">Methanobrevibacter millerae</name>
    <dbReference type="NCBI Taxonomy" id="230361"/>
    <lineage>
        <taxon>Archaea</taxon>
        <taxon>Methanobacteriati</taxon>
        <taxon>Methanobacteriota</taxon>
        <taxon>Methanomada group</taxon>
        <taxon>Methanobacteria</taxon>
        <taxon>Methanobacteriales</taxon>
        <taxon>Methanobacteriaceae</taxon>
        <taxon>Methanobrevibacter</taxon>
    </lineage>
</organism>
<dbReference type="KEGG" id="mmil:sm9_1737"/>
<evidence type="ECO:0000313" key="1">
    <source>
        <dbReference type="EMBL" id="ALT69504.1"/>
    </source>
</evidence>
<accession>A0A0U3E989</accession>
<gene>
    <name evidence="1" type="ORF">sm9_1737</name>
</gene>
<evidence type="ECO:0000313" key="2">
    <source>
        <dbReference type="Proteomes" id="UP000067738"/>
    </source>
</evidence>
<dbReference type="Pfam" id="PF09886">
    <property type="entry name" value="DUF2113"/>
    <property type="match status" value="1"/>
</dbReference>
<dbReference type="Proteomes" id="UP000067738">
    <property type="component" value="Chromosome"/>
</dbReference>
<sequence>MLVECYDKKGAEVYEIIIKQIFQDLVLGASVDDLKAFVNPDDPVFILAIKMKKTSTVVEFKDVASFSYNKQNDVTMILVDDENYLPNILNKLWRIFSRDEIYQPNRYQLEISGNQMDLENLVIDDPHSNLQRRIYDAIFRILPEGFKIIKDMSTKDIIAVVATDELIMDSWIEKAEEYIAELNNGM</sequence>
<dbReference type="PIRSF" id="PIRSF019464">
    <property type="entry name" value="UCP019464"/>
    <property type="match status" value="1"/>
</dbReference>
<dbReference type="RefSeq" id="WP_058739734.1">
    <property type="nucleotide sequence ID" value="NZ_CP011266.1"/>
</dbReference>
<dbReference type="OrthoDB" id="52971at2157"/>